<comment type="caution">
    <text evidence="2">The sequence shown here is derived from an EMBL/GenBank/DDBJ whole genome shotgun (WGS) entry which is preliminary data.</text>
</comment>
<dbReference type="RefSeq" id="WP_003103787.1">
    <property type="nucleotide sequence ID" value="NZ_CBCPIC010000023.1"/>
</dbReference>
<dbReference type="Proteomes" id="UP001180515">
    <property type="component" value="Unassembled WGS sequence"/>
</dbReference>
<dbReference type="EMBL" id="JARQAG010000001">
    <property type="protein sequence ID" value="MDT2730875.1"/>
    <property type="molecule type" value="Genomic_DNA"/>
</dbReference>
<reference evidence="1" key="2">
    <citation type="submission" date="2023-03" db="EMBL/GenBank/DDBJ databases">
        <authorList>
            <person name="Shen W."/>
            <person name="Cai J."/>
        </authorList>
    </citation>
    <scope>NUCLEOTIDE SEQUENCE</scope>
    <source>
        <strain evidence="1">P82-2</strain>
    </source>
</reference>
<dbReference type="AlphaFoldDB" id="A0A1S1ZPX4"/>
<reference evidence="2 3" key="1">
    <citation type="submission" date="2016-06" db="EMBL/GenBank/DDBJ databases">
        <authorList>
            <person name="Haines A.N."/>
            <person name="Council K.R."/>
        </authorList>
    </citation>
    <scope>NUCLEOTIDE SEQUENCE [LARGE SCALE GENOMIC DNA]</scope>
    <source>
        <strain evidence="2 3">SP158-29</strain>
    </source>
</reference>
<dbReference type="SUPFAM" id="SSF50814">
    <property type="entry name" value="Lipocalins"/>
    <property type="match status" value="1"/>
</dbReference>
<dbReference type="GeneID" id="61419867"/>
<evidence type="ECO:0000313" key="2">
    <source>
        <dbReference type="EMBL" id="PCH11302.1"/>
    </source>
</evidence>
<evidence type="ECO:0000313" key="1">
    <source>
        <dbReference type="EMBL" id="MDT2730875.1"/>
    </source>
</evidence>
<name>A0A1S1ZPX4_9STRE</name>
<proteinExistence type="predicted"/>
<dbReference type="OrthoDB" id="2233368at2"/>
<protein>
    <submittedName>
        <fullName evidence="1">DUF1934 domain-containing protein</fullName>
    </submittedName>
</protein>
<evidence type="ECO:0000313" key="3">
    <source>
        <dbReference type="Proteomes" id="UP000217465"/>
    </source>
</evidence>
<dbReference type="Proteomes" id="UP000217465">
    <property type="component" value="Unassembled WGS sequence"/>
</dbReference>
<dbReference type="Pfam" id="PF09148">
    <property type="entry name" value="DUF1934"/>
    <property type="match status" value="1"/>
</dbReference>
<dbReference type="EMBL" id="NSGR01000009">
    <property type="protein sequence ID" value="PCH11302.1"/>
    <property type="molecule type" value="Genomic_DNA"/>
</dbReference>
<dbReference type="Gene3D" id="2.40.128.20">
    <property type="match status" value="1"/>
</dbReference>
<dbReference type="InterPro" id="IPR012674">
    <property type="entry name" value="Calycin"/>
</dbReference>
<dbReference type="InterPro" id="IPR015231">
    <property type="entry name" value="DUF1934"/>
</dbReference>
<gene>
    <name evidence="2" type="ORF">A9Y57_01605</name>
    <name evidence="1" type="ORF">P7G31_01235</name>
</gene>
<accession>A0A1S1ZPX4</accession>
<organism evidence="2 3">
    <name type="scientific">Streptococcus parauberis</name>
    <dbReference type="NCBI Taxonomy" id="1348"/>
    <lineage>
        <taxon>Bacteria</taxon>
        <taxon>Bacillati</taxon>
        <taxon>Bacillota</taxon>
        <taxon>Bacilli</taxon>
        <taxon>Lactobacillales</taxon>
        <taxon>Streptococcaceae</taxon>
        <taxon>Streptococcus</taxon>
    </lineage>
</organism>
<sequence>MTIIIKNTIRYDNQVEKIREEYPCQFLEKGNHNYLIYQNAEDEKVVIKFNSEEMTISRFSKPQSIMKFKNGKQALIAVPTPVGIQQFLTDTSSFTLDSLQQKVHISYKLLQESSQLEFADYHLEIEWT</sequence>